<feature type="chain" id="PRO_5045100453" evidence="1">
    <location>
        <begin position="26"/>
        <end position="247"/>
    </location>
</feature>
<feature type="domain" description="DUF3823" evidence="2">
    <location>
        <begin position="36"/>
        <end position="121"/>
    </location>
</feature>
<feature type="domain" description="DUF3823" evidence="3">
    <location>
        <begin position="133"/>
        <end position="241"/>
    </location>
</feature>
<accession>A0ABV4CTH1</accession>
<dbReference type="Pfam" id="PF18003">
    <property type="entry name" value="DUF3823_C"/>
    <property type="match status" value="1"/>
</dbReference>
<dbReference type="InterPro" id="IPR041186">
    <property type="entry name" value="DUF3823_C"/>
</dbReference>
<evidence type="ECO:0000313" key="5">
    <source>
        <dbReference type="Proteomes" id="UP001565200"/>
    </source>
</evidence>
<feature type="signal peptide" evidence="1">
    <location>
        <begin position="1"/>
        <end position="25"/>
    </location>
</feature>
<keyword evidence="5" id="KW-1185">Reference proteome</keyword>
<reference evidence="4 5" key="1">
    <citation type="submission" date="2024-03" db="EMBL/GenBank/DDBJ databases">
        <title>Mouse gut bacterial collection (mGBC) of GemPharmatech.</title>
        <authorList>
            <person name="He Y."/>
            <person name="Dong L."/>
            <person name="Wu D."/>
            <person name="Gao X."/>
            <person name="Lin Z."/>
        </authorList>
    </citation>
    <scope>NUCLEOTIDE SEQUENCE [LARGE SCALE GENOMIC DNA]</scope>
    <source>
        <strain evidence="4 5">54-13</strain>
    </source>
</reference>
<dbReference type="Proteomes" id="UP001565200">
    <property type="component" value="Unassembled WGS sequence"/>
</dbReference>
<dbReference type="EMBL" id="JBCLPP010000007">
    <property type="protein sequence ID" value="MEY8244688.1"/>
    <property type="molecule type" value="Genomic_DNA"/>
</dbReference>
<evidence type="ECO:0000256" key="1">
    <source>
        <dbReference type="SAM" id="SignalP"/>
    </source>
</evidence>
<evidence type="ECO:0000259" key="2">
    <source>
        <dbReference type="Pfam" id="PF12866"/>
    </source>
</evidence>
<keyword evidence="1" id="KW-0732">Signal</keyword>
<gene>
    <name evidence="4" type="ORF">AAK873_03515</name>
</gene>
<organism evidence="4 5">
    <name type="scientific">Heminiphilus faecis</name>
    <dbReference type="NCBI Taxonomy" id="2601703"/>
    <lineage>
        <taxon>Bacteria</taxon>
        <taxon>Pseudomonadati</taxon>
        <taxon>Bacteroidota</taxon>
        <taxon>Bacteroidia</taxon>
        <taxon>Bacteroidales</taxon>
        <taxon>Muribaculaceae</taxon>
        <taxon>Heminiphilus</taxon>
    </lineage>
</organism>
<evidence type="ECO:0000313" key="4">
    <source>
        <dbReference type="EMBL" id="MEY8244688.1"/>
    </source>
</evidence>
<dbReference type="PROSITE" id="PS51257">
    <property type="entry name" value="PROKAR_LIPOPROTEIN"/>
    <property type="match status" value="1"/>
</dbReference>
<sequence>MKIAKIYIYSILSLFAAFGFTSCMEVDNFDGPEAYYTGKIIDRTTGQPVLASQGECKVRLWEMSYSTNPSPQDIPVKQDGTFKNTKLFNGTYDVEPRGAWWPVEKHRVPIGRHTEEDIIEVTPYLHIIDFTMDYDAEANELIVSCRLSAPITEGLPNIRSVRPFLSLNQFCGSNSCIGEYANFDEYKADMNSSWARIPKDEDGNSKPYQFRLPVKKGYFYFVRMGAYVDDEFHNYNYSEIKTIEIPQ</sequence>
<protein>
    <submittedName>
        <fullName evidence="4">DUF3823 domain-containing protein</fullName>
    </submittedName>
</protein>
<dbReference type="Gene3D" id="2.60.40.1120">
    <property type="entry name" value="Carboxypeptidase-like, regulatory domain"/>
    <property type="match status" value="1"/>
</dbReference>
<dbReference type="InterPro" id="IPR024278">
    <property type="entry name" value="DUF3823_N"/>
</dbReference>
<proteinExistence type="predicted"/>
<dbReference type="Pfam" id="PF12866">
    <property type="entry name" value="DUF3823"/>
    <property type="match status" value="1"/>
</dbReference>
<dbReference type="Gene3D" id="2.60.40.2060">
    <property type="match status" value="1"/>
</dbReference>
<evidence type="ECO:0000259" key="3">
    <source>
        <dbReference type="Pfam" id="PF18003"/>
    </source>
</evidence>
<name>A0ABV4CTH1_9BACT</name>
<dbReference type="RefSeq" id="WP_121698485.1">
    <property type="nucleotide sequence ID" value="NZ_JBCLPP010000007.1"/>
</dbReference>
<comment type="caution">
    <text evidence="4">The sequence shown here is derived from an EMBL/GenBank/DDBJ whole genome shotgun (WGS) entry which is preliminary data.</text>
</comment>